<protein>
    <submittedName>
        <fullName evidence="2">Alpha/beta hydrolase</fullName>
    </submittedName>
</protein>
<dbReference type="Pfam" id="PF00561">
    <property type="entry name" value="Abhydrolase_1"/>
    <property type="match status" value="1"/>
</dbReference>
<dbReference type="GO" id="GO:0016787">
    <property type="term" value="F:hydrolase activity"/>
    <property type="evidence" value="ECO:0007669"/>
    <property type="project" value="UniProtKB-KW"/>
</dbReference>
<keyword evidence="2" id="KW-0378">Hydrolase</keyword>
<organism evidence="2 3">
    <name type="scientific">Pseudonocardia eucalypti</name>
    <dbReference type="NCBI Taxonomy" id="648755"/>
    <lineage>
        <taxon>Bacteria</taxon>
        <taxon>Bacillati</taxon>
        <taxon>Actinomycetota</taxon>
        <taxon>Actinomycetes</taxon>
        <taxon>Pseudonocardiales</taxon>
        <taxon>Pseudonocardiaceae</taxon>
        <taxon>Pseudonocardia</taxon>
    </lineage>
</organism>
<reference evidence="3" key="1">
    <citation type="journal article" date="2019" name="Int. J. Syst. Evol. Microbiol.">
        <title>The Global Catalogue of Microorganisms (GCM) 10K type strain sequencing project: providing services to taxonomists for standard genome sequencing and annotation.</title>
        <authorList>
            <consortium name="The Broad Institute Genomics Platform"/>
            <consortium name="The Broad Institute Genome Sequencing Center for Infectious Disease"/>
            <person name="Wu L."/>
            <person name="Ma J."/>
        </authorList>
    </citation>
    <scope>NUCLEOTIDE SEQUENCE [LARGE SCALE GENOMIC DNA]</scope>
    <source>
        <strain evidence="3">JCM 18303</strain>
    </source>
</reference>
<dbReference type="Proteomes" id="UP001428817">
    <property type="component" value="Unassembled WGS sequence"/>
</dbReference>
<accession>A0ABP9PKQ2</accession>
<evidence type="ECO:0000313" key="3">
    <source>
        <dbReference type="Proteomes" id="UP001428817"/>
    </source>
</evidence>
<dbReference type="InterPro" id="IPR000073">
    <property type="entry name" value="AB_hydrolase_1"/>
</dbReference>
<name>A0ABP9PKQ2_9PSEU</name>
<feature type="domain" description="AB hydrolase-1" evidence="1">
    <location>
        <begin position="34"/>
        <end position="268"/>
    </location>
</feature>
<keyword evidence="3" id="KW-1185">Reference proteome</keyword>
<dbReference type="Gene3D" id="3.40.50.1820">
    <property type="entry name" value="alpha/beta hydrolase"/>
    <property type="match status" value="1"/>
</dbReference>
<dbReference type="PANTHER" id="PTHR43689">
    <property type="entry name" value="HYDROLASE"/>
    <property type="match status" value="1"/>
</dbReference>
<sequence>MASTAQVAAPSWVLPEVFDFEGQQVRFGAIGQGPPLVLVHGTPFSSVVWRRIAPYLADHRRVYYFDLLGYGRSEMRTGQDVSLGVQNRLFAALLDHWGLDRPDVVAHDFGGATALRTSVLNGRAYRSLTLVDPVAIGPSGSPFVQAALHHEEAFTGLPAYIHEASVRAYIQGAAHRPLAEEDLRLYLDPWLGERGQAAFYRQVAQMSDRFTDEVENRYGEIRCPVSILWGEQDAWIPHDRGRQLAERIPNAEFRLIPEAGHLVQEDAPEAIVATVLGLL</sequence>
<dbReference type="InterPro" id="IPR029058">
    <property type="entry name" value="AB_hydrolase_fold"/>
</dbReference>
<comment type="caution">
    <text evidence="2">The sequence shown here is derived from an EMBL/GenBank/DDBJ whole genome shotgun (WGS) entry which is preliminary data.</text>
</comment>
<dbReference type="PRINTS" id="PR00111">
    <property type="entry name" value="ABHYDROLASE"/>
</dbReference>
<dbReference type="PANTHER" id="PTHR43689:SF8">
    <property type="entry name" value="ALPHA_BETA-HYDROLASES SUPERFAMILY PROTEIN"/>
    <property type="match status" value="1"/>
</dbReference>
<proteinExistence type="predicted"/>
<dbReference type="RefSeq" id="WP_185062619.1">
    <property type="nucleotide sequence ID" value="NZ_BAABJP010000004.1"/>
</dbReference>
<gene>
    <name evidence="2" type="ORF">GCM10023321_10310</name>
</gene>
<evidence type="ECO:0000259" key="1">
    <source>
        <dbReference type="Pfam" id="PF00561"/>
    </source>
</evidence>
<dbReference type="SUPFAM" id="SSF53474">
    <property type="entry name" value="alpha/beta-Hydrolases"/>
    <property type="match status" value="1"/>
</dbReference>
<evidence type="ECO:0000313" key="2">
    <source>
        <dbReference type="EMBL" id="GAA5148278.1"/>
    </source>
</evidence>
<dbReference type="EMBL" id="BAABJP010000004">
    <property type="protein sequence ID" value="GAA5148278.1"/>
    <property type="molecule type" value="Genomic_DNA"/>
</dbReference>